<sequence length="456" mass="49801">MMLLRTKLFGQTYEFNSIKELLAKANEKKSGDEQAGIAAGSAAERVAAKEVLAQVPLGVLRDNPVVPYDADSVTRAIDDGVNETIFGEIKNWTVSEFREWILSNETTGAMIRRISNAMTGEIVAAVCKLMSNMDLIYAARKIEVVTHCNNTMGLRGTIASRLQPNHPTDSVDGIRAAVYDGLSFGSGDSVIGINPSDDSVGSISRLLEMTKEVIDDWEIPTQNCVLGHVTTQMECLRRGAPAGLIFQSIAGSQKAMESFGTSVEQLDEAYELAKKYCWTPGPNYMYFETGQGSALSADANFGADQLTMEARNYALAKRYDPYQVNTVVGFIGPEYLYDSVQITRAGLEDHFMGKLTGISMGCDVCYTNHAKADQNDIENLMVLFAVAGGSYIMGIPMGDDAMLSYQTTSYHDIASLRQATGYRPLPEFEAWMEQMGLWKNGQLTAKAGDATIFLGK</sequence>
<dbReference type="RefSeq" id="WP_275403695.1">
    <property type="nucleotide sequence ID" value="NZ_OMOH01000002.1"/>
</dbReference>
<feature type="binding site" evidence="1">
    <location>
        <begin position="161"/>
        <end position="163"/>
    </location>
    <ligand>
        <name>substrate</name>
    </ligand>
</feature>
<dbReference type="InterPro" id="IPR044941">
    <property type="entry name" value="EutB_N_sf"/>
</dbReference>
<keyword evidence="3" id="KW-1185">Reference proteome</keyword>
<comment type="cofactor">
    <cofactor evidence="1">
        <name>adenosylcob(III)alamin</name>
        <dbReference type="ChEBI" id="CHEBI:18408"/>
    </cofactor>
    <text evidence="1">Binds between the large and small subunits.</text>
</comment>
<dbReference type="HAMAP" id="MF_00861">
    <property type="entry name" value="EutB"/>
    <property type="match status" value="1"/>
</dbReference>
<protein>
    <recommendedName>
        <fullName evidence="1">Ethanolamine ammonia-lyase large subunit</fullName>
        <shortName evidence="1">EAL large subunit</shortName>
        <ecNumber evidence="1">4.3.1.7</ecNumber>
    </recommendedName>
</protein>
<dbReference type="PANTHER" id="PTHR39329">
    <property type="entry name" value="ETHANOLAMINE AMMONIA-LYASE HEAVY CHAIN"/>
    <property type="match status" value="1"/>
</dbReference>
<dbReference type="GO" id="GO:0009350">
    <property type="term" value="C:ethanolamine ammonia-lyase complex"/>
    <property type="evidence" value="ECO:0007669"/>
    <property type="project" value="UniProtKB-UniRule"/>
</dbReference>
<comment type="similarity">
    <text evidence="1">Belongs to the EutB family.</text>
</comment>
<dbReference type="PANTHER" id="PTHR39329:SF1">
    <property type="entry name" value="ETHANOLAMINE AMMONIA-LYASE LARGE SUBUNIT"/>
    <property type="match status" value="1"/>
</dbReference>
<dbReference type="Pfam" id="PF06751">
    <property type="entry name" value="EutB"/>
    <property type="match status" value="1"/>
</dbReference>
<dbReference type="InterPro" id="IPR010628">
    <property type="entry name" value="EutB"/>
</dbReference>
<dbReference type="EC" id="4.3.1.7" evidence="1"/>
<gene>
    <name evidence="1" type="primary">eutB</name>
    <name evidence="2" type="ORF">PROPJV5_0440</name>
</gene>
<dbReference type="GO" id="GO:0046336">
    <property type="term" value="P:ethanolamine catabolic process"/>
    <property type="evidence" value="ECO:0007669"/>
    <property type="project" value="UniProtKB-UniRule"/>
</dbReference>
<reference evidence="3" key="1">
    <citation type="submission" date="2018-02" db="EMBL/GenBank/DDBJ databases">
        <authorList>
            <person name="Hornung B."/>
        </authorList>
    </citation>
    <scope>NUCLEOTIDE SEQUENCE [LARGE SCALE GENOMIC DNA]</scope>
</reference>
<dbReference type="GO" id="GO:0031419">
    <property type="term" value="F:cobalamin binding"/>
    <property type="evidence" value="ECO:0007669"/>
    <property type="project" value="UniProtKB-UniRule"/>
</dbReference>
<dbReference type="NCBIfam" id="NF011649">
    <property type="entry name" value="PRK15067.1"/>
    <property type="match status" value="1"/>
</dbReference>
<dbReference type="GO" id="GO:0006520">
    <property type="term" value="P:amino acid metabolic process"/>
    <property type="evidence" value="ECO:0007669"/>
    <property type="project" value="InterPro"/>
</dbReference>
<dbReference type="PIRSF" id="PIRSF018788">
    <property type="entry name" value="EutB"/>
    <property type="match status" value="1"/>
</dbReference>
<feature type="binding site" evidence="1">
    <location>
        <position position="288"/>
    </location>
    <ligand>
        <name>substrate</name>
    </ligand>
</feature>
<keyword evidence="1" id="KW-0170">Cobalt</keyword>
<feature type="binding site" evidence="1">
    <location>
        <position position="194"/>
    </location>
    <ligand>
        <name>substrate</name>
    </ligand>
</feature>
<dbReference type="AlphaFoldDB" id="A0A375I1Z5"/>
<dbReference type="EMBL" id="OMOH01000002">
    <property type="protein sequence ID" value="SPF67486.1"/>
    <property type="molecule type" value="Genomic_DNA"/>
</dbReference>
<keyword evidence="1 2" id="KW-0456">Lyase</keyword>
<name>A0A375I1Z5_9ACTN</name>
<comment type="subunit">
    <text evidence="1">The basic unit is a heterodimer which dimerizes to form tetramers. The heterotetramers trimerize; 6 large subunits form a core ring with 6 small subunits projecting outwards.</text>
</comment>
<comment type="function">
    <text evidence="1">Catalyzes the deamination of various vicinal amino-alcohols to oxo compounds. Allows this organism to utilize ethanolamine as the sole source of nitrogen and carbon in the presence of vitamin B12.</text>
</comment>
<dbReference type="InterPro" id="IPR044939">
    <property type="entry name" value="EutB_dom_2_sf"/>
</dbReference>
<keyword evidence="1" id="KW-0846">Cobalamin</keyword>
<dbReference type="Gene3D" id="2.30.170.30">
    <property type="entry name" value="ethanolamine ammonia-lyase heavy chain domain like"/>
    <property type="match status" value="1"/>
</dbReference>
<dbReference type="Gene3D" id="3.20.20.70">
    <property type="entry name" value="Aldolase class I"/>
    <property type="match status" value="1"/>
</dbReference>
<comment type="subcellular location">
    <subcellularLocation>
        <location evidence="1">Bacterial microcompartment</location>
    </subcellularLocation>
</comment>
<dbReference type="InterPro" id="IPR013785">
    <property type="entry name" value="Aldolase_TIM"/>
</dbReference>
<dbReference type="GO" id="GO:0005829">
    <property type="term" value="C:cytosol"/>
    <property type="evidence" value="ECO:0007669"/>
    <property type="project" value="TreeGrafter"/>
</dbReference>
<evidence type="ECO:0000256" key="1">
    <source>
        <dbReference type="HAMAP-Rule" id="MF_00861"/>
    </source>
</evidence>
<dbReference type="GO" id="GO:0008851">
    <property type="term" value="F:ethanolamine ammonia-lyase activity"/>
    <property type="evidence" value="ECO:0007669"/>
    <property type="project" value="UniProtKB-UniRule"/>
</dbReference>
<feature type="binding site" evidence="1">
    <location>
        <position position="296"/>
    </location>
    <ligand>
        <name>adenosylcob(III)alamin</name>
        <dbReference type="ChEBI" id="CHEBI:18408"/>
    </ligand>
</feature>
<evidence type="ECO:0000313" key="2">
    <source>
        <dbReference type="EMBL" id="SPF67486.1"/>
    </source>
</evidence>
<proteinExistence type="inferred from homology"/>
<feature type="binding site" evidence="1">
    <location>
        <position position="402"/>
    </location>
    <ligand>
        <name>adenosylcob(III)alamin</name>
        <dbReference type="ChEBI" id="CHEBI:18408"/>
    </ligand>
</feature>
<feature type="binding site" evidence="1">
    <location>
        <position position="195"/>
    </location>
    <ligand>
        <name>adenosylcob(III)alamin</name>
        <dbReference type="ChEBI" id="CHEBI:18408"/>
    </ligand>
</feature>
<accession>A0A375I1Z5</accession>
<feature type="binding site" evidence="1">
    <location>
        <position position="363"/>
    </location>
    <ligand>
        <name>substrate</name>
    </ligand>
</feature>
<organism evidence="2 3">
    <name type="scientific">Propionibacterium ruminifibrarum</name>
    <dbReference type="NCBI Taxonomy" id="1962131"/>
    <lineage>
        <taxon>Bacteria</taxon>
        <taxon>Bacillati</taxon>
        <taxon>Actinomycetota</taxon>
        <taxon>Actinomycetes</taxon>
        <taxon>Propionibacteriales</taxon>
        <taxon>Propionibacteriaceae</taxon>
        <taxon>Propionibacterium</taxon>
    </lineage>
</organism>
<keyword evidence="1" id="KW-1283">Bacterial microcompartment</keyword>
<dbReference type="GO" id="GO:0031471">
    <property type="term" value="C:ethanolamine degradation polyhedral organelle"/>
    <property type="evidence" value="ECO:0007669"/>
    <property type="project" value="UniProtKB-UniRule"/>
</dbReference>
<dbReference type="Gene3D" id="1.10.220.70">
    <property type="entry name" value="lyase"/>
    <property type="match status" value="1"/>
</dbReference>
<evidence type="ECO:0000313" key="3">
    <source>
        <dbReference type="Proteomes" id="UP000265962"/>
    </source>
</evidence>
<dbReference type="UniPathway" id="UPA00560"/>
<comment type="catalytic activity">
    <reaction evidence="1">
        <text>ethanolamine = acetaldehyde + NH4(+)</text>
        <dbReference type="Rhea" id="RHEA:15313"/>
        <dbReference type="ChEBI" id="CHEBI:15343"/>
        <dbReference type="ChEBI" id="CHEBI:28938"/>
        <dbReference type="ChEBI" id="CHEBI:57603"/>
        <dbReference type="EC" id="4.3.1.7"/>
    </reaction>
</comment>
<comment type="pathway">
    <text evidence="1">Amine and polyamine degradation; ethanolamine degradation.</text>
</comment>
<feature type="binding site" evidence="1">
    <location>
        <position position="247"/>
    </location>
    <ligand>
        <name>adenosylcob(III)alamin</name>
        <dbReference type="ChEBI" id="CHEBI:18408"/>
    </ligand>
</feature>
<dbReference type="Proteomes" id="UP000265962">
    <property type="component" value="Unassembled WGS sequence"/>
</dbReference>